<dbReference type="RefSeq" id="WP_169362042.1">
    <property type="nucleotide sequence ID" value="NZ_JAAVJL010000001.1"/>
</dbReference>
<dbReference type="Pfam" id="PF08814">
    <property type="entry name" value="XisH"/>
    <property type="match status" value="1"/>
</dbReference>
<organism evidence="1 2">
    <name type="scientific">Pseudanabaena yagii GIHE-NHR1</name>
    <dbReference type="NCBI Taxonomy" id="2722753"/>
    <lineage>
        <taxon>Bacteria</taxon>
        <taxon>Bacillati</taxon>
        <taxon>Cyanobacteriota</taxon>
        <taxon>Cyanophyceae</taxon>
        <taxon>Pseudanabaenales</taxon>
        <taxon>Pseudanabaenaceae</taxon>
        <taxon>Pseudanabaena</taxon>
        <taxon>Pseudanabaena yagii</taxon>
    </lineage>
</organism>
<protein>
    <submittedName>
        <fullName evidence="1">Fatty-acid oxidation protein subunit alpha</fullName>
    </submittedName>
</protein>
<reference evidence="1 2" key="1">
    <citation type="submission" date="2020-03" db="EMBL/GenBank/DDBJ databases">
        <title>Draft Genome Sequence of 2-Methylisoborneol Producing Pseudanabaena yagii Strain GIHE-NHR1 Isolated from North Han River in South Korea.</title>
        <authorList>
            <person name="Jeong J."/>
        </authorList>
    </citation>
    <scope>NUCLEOTIDE SEQUENCE [LARGE SCALE GENOMIC DNA]</scope>
    <source>
        <strain evidence="1 2">GIHE-NHR1</strain>
    </source>
</reference>
<dbReference type="InterPro" id="IPR011856">
    <property type="entry name" value="tRNA_endonuc-like_dom_sf"/>
</dbReference>
<evidence type="ECO:0000313" key="2">
    <source>
        <dbReference type="Proteomes" id="UP000738376"/>
    </source>
</evidence>
<keyword evidence="2" id="KW-1185">Reference proteome</keyword>
<dbReference type="EMBL" id="JAAVJL010000001">
    <property type="protein sequence ID" value="NMF56951.1"/>
    <property type="molecule type" value="Genomic_DNA"/>
</dbReference>
<dbReference type="CDD" id="cd22366">
    <property type="entry name" value="XisH-like"/>
    <property type="match status" value="1"/>
</dbReference>
<sequence>MSAKDTFHDAVRNGLEKDGWTITSDPLRFDYGDVTFQVDLGAERLLVADRGNEKIAVEVKSFLRPSAITDFYAALGQFISYRLALQQVEPDRLLYLAVPNDAFNSFFQTEFAKVVVDQYAVLLVVYEPIEEVIVKWIN</sequence>
<dbReference type="Proteomes" id="UP000738376">
    <property type="component" value="Unassembled WGS sequence"/>
</dbReference>
<accession>A0ABX1LPI8</accession>
<dbReference type="InterPro" id="IPR014919">
    <property type="entry name" value="XisH"/>
</dbReference>
<comment type="caution">
    <text evidence="1">The sequence shown here is derived from an EMBL/GenBank/DDBJ whole genome shotgun (WGS) entry which is preliminary data.</text>
</comment>
<evidence type="ECO:0000313" key="1">
    <source>
        <dbReference type="EMBL" id="NMF56951.1"/>
    </source>
</evidence>
<name>A0ABX1LPI8_9CYAN</name>
<proteinExistence type="predicted"/>
<dbReference type="Gene3D" id="3.40.1350.10">
    <property type="match status" value="1"/>
</dbReference>
<dbReference type="InterPro" id="IPR011335">
    <property type="entry name" value="Restrct_endonuc-II-like"/>
</dbReference>
<dbReference type="SUPFAM" id="SSF52980">
    <property type="entry name" value="Restriction endonuclease-like"/>
    <property type="match status" value="1"/>
</dbReference>
<gene>
    <name evidence="1" type="ORF">HC246_02705</name>
</gene>